<feature type="compositionally biased region" description="Polar residues" evidence="5">
    <location>
        <begin position="523"/>
        <end position="538"/>
    </location>
</feature>
<proteinExistence type="predicted"/>
<dbReference type="Proteomes" id="UP000221165">
    <property type="component" value="Unassembled WGS sequence"/>
</dbReference>
<protein>
    <recommendedName>
        <fullName evidence="2">peptidylprolyl isomerase</fullName>
        <ecNumber evidence="2">5.2.1.8</ecNumber>
    </recommendedName>
</protein>
<dbReference type="InterPro" id="IPR001179">
    <property type="entry name" value="PPIase_FKBP_dom"/>
</dbReference>
<keyword evidence="3" id="KW-0697">Rotamase</keyword>
<dbReference type="EMBL" id="MIGC01005285">
    <property type="protein sequence ID" value="PHJ17083.1"/>
    <property type="molecule type" value="Genomic_DNA"/>
</dbReference>
<feature type="region of interest" description="Disordered" evidence="5">
    <location>
        <begin position="468"/>
        <end position="552"/>
    </location>
</feature>
<dbReference type="GO" id="GO:0003755">
    <property type="term" value="F:peptidyl-prolyl cis-trans isomerase activity"/>
    <property type="evidence" value="ECO:0007669"/>
    <property type="project" value="UniProtKB-KW"/>
</dbReference>
<evidence type="ECO:0000256" key="4">
    <source>
        <dbReference type="ARBA" id="ARBA00023235"/>
    </source>
</evidence>
<comment type="catalytic activity">
    <reaction evidence="1">
        <text>[protein]-peptidylproline (omega=180) = [protein]-peptidylproline (omega=0)</text>
        <dbReference type="Rhea" id="RHEA:16237"/>
        <dbReference type="Rhea" id="RHEA-COMP:10747"/>
        <dbReference type="Rhea" id="RHEA-COMP:10748"/>
        <dbReference type="ChEBI" id="CHEBI:83833"/>
        <dbReference type="ChEBI" id="CHEBI:83834"/>
        <dbReference type="EC" id="5.2.1.8"/>
    </reaction>
</comment>
<comment type="caution">
    <text evidence="7">The sequence shown here is derived from an EMBL/GenBank/DDBJ whole genome shotgun (WGS) entry which is preliminary data.</text>
</comment>
<evidence type="ECO:0000259" key="6">
    <source>
        <dbReference type="Pfam" id="PF00254"/>
    </source>
</evidence>
<organism evidence="7 8">
    <name type="scientific">Cystoisospora suis</name>
    <dbReference type="NCBI Taxonomy" id="483139"/>
    <lineage>
        <taxon>Eukaryota</taxon>
        <taxon>Sar</taxon>
        <taxon>Alveolata</taxon>
        <taxon>Apicomplexa</taxon>
        <taxon>Conoidasida</taxon>
        <taxon>Coccidia</taxon>
        <taxon>Eucoccidiorida</taxon>
        <taxon>Eimeriorina</taxon>
        <taxon>Sarcocystidae</taxon>
        <taxon>Cystoisospora</taxon>
    </lineage>
</organism>
<evidence type="ECO:0000313" key="8">
    <source>
        <dbReference type="Proteomes" id="UP000221165"/>
    </source>
</evidence>
<dbReference type="AlphaFoldDB" id="A0A2C6KL15"/>
<dbReference type="Pfam" id="PF00254">
    <property type="entry name" value="FKBP_C"/>
    <property type="match status" value="1"/>
</dbReference>
<evidence type="ECO:0000256" key="2">
    <source>
        <dbReference type="ARBA" id="ARBA00013194"/>
    </source>
</evidence>
<feature type="compositionally biased region" description="Basic and acidic residues" evidence="5">
    <location>
        <begin position="540"/>
        <end position="552"/>
    </location>
</feature>
<dbReference type="PANTHER" id="PTHR43811:SF19">
    <property type="entry name" value="39 KDA FK506-BINDING NUCLEAR PROTEIN"/>
    <property type="match status" value="1"/>
</dbReference>
<evidence type="ECO:0000256" key="3">
    <source>
        <dbReference type="ARBA" id="ARBA00023110"/>
    </source>
</evidence>
<dbReference type="EC" id="5.2.1.8" evidence="2"/>
<keyword evidence="4" id="KW-0413">Isomerase</keyword>
<feature type="region of interest" description="Disordered" evidence="5">
    <location>
        <begin position="60"/>
        <end position="84"/>
    </location>
</feature>
<evidence type="ECO:0000256" key="5">
    <source>
        <dbReference type="SAM" id="MobiDB-lite"/>
    </source>
</evidence>
<dbReference type="PANTHER" id="PTHR43811">
    <property type="entry name" value="FKBP-TYPE PEPTIDYL-PROLYL CIS-TRANS ISOMERASE FKPA"/>
    <property type="match status" value="1"/>
</dbReference>
<reference evidence="7 8" key="1">
    <citation type="journal article" date="2017" name="Int. J. Parasitol.">
        <title>The genome of the protozoan parasite Cystoisospora suis and a reverse vaccinology approach to identify vaccine candidates.</title>
        <authorList>
            <person name="Palmieri N."/>
            <person name="Shrestha A."/>
            <person name="Ruttkowski B."/>
            <person name="Beck T."/>
            <person name="Vogl C."/>
            <person name="Tomley F."/>
            <person name="Blake D.P."/>
            <person name="Joachim A."/>
        </authorList>
    </citation>
    <scope>NUCLEOTIDE SEQUENCE [LARGE SCALE GENOMIC DNA]</scope>
    <source>
        <strain evidence="7 8">Wien I</strain>
    </source>
</reference>
<dbReference type="VEuPathDB" id="ToxoDB:CSUI_009099"/>
<dbReference type="RefSeq" id="XP_067918808.1">
    <property type="nucleotide sequence ID" value="XM_068069218.1"/>
</dbReference>
<dbReference type="SUPFAM" id="SSF54534">
    <property type="entry name" value="FKBP-like"/>
    <property type="match status" value="2"/>
</dbReference>
<feature type="compositionally biased region" description="Basic and acidic residues" evidence="5">
    <location>
        <begin position="345"/>
        <end position="360"/>
    </location>
</feature>
<dbReference type="OrthoDB" id="1902587at2759"/>
<name>A0A2C6KL15_9APIC</name>
<dbReference type="Gene3D" id="3.10.50.40">
    <property type="match status" value="2"/>
</dbReference>
<evidence type="ECO:0000256" key="1">
    <source>
        <dbReference type="ARBA" id="ARBA00000971"/>
    </source>
</evidence>
<feature type="region of interest" description="Disordered" evidence="5">
    <location>
        <begin position="336"/>
        <end position="362"/>
    </location>
</feature>
<sequence length="628" mass="68643">MGMSQPSGRISVQGSPLLRCFSFRSFPLLRLAAAPPGAARFTSPPTKGETATRRAVHDGSAYRVNWREEQPQTPGKTRPVRSSTSAARAYSLHTTAFSRIVGSCVLDRPIAPPFFVPRAQEWSSRLPSLGISSFRDGKESRVVHRVLSQSSGRSLSTFCLVSTSQTPIPPFKAIILNEGTPLAPQTERRHANFSTTDSAGRLGEGKQQRPDRLSELCQRFVPVFFVSLGLSCLILDGNPLTSQTEIRFAGDHSETECLQESSNSLSAEDTGQSNSVEDVTLVKHESPAAPSTFLSPEKQRNGFSRDCRHVSISRFSGGGPGGERQLLALCRKAAQNQEGPSGDDCEQKENKEKLNKKEETPASPLVPFALSKEKYMQKKFSKASDYRRTSSGMRICDKEEGRGDLVVQPGDVVWLQYEGRRASDDQLFESTSCARLPTLLSNLLALFGWKTGAIAGIDGRYVRVKIRKRSDDSSSANEKQPAAASTSEPLSQSTNNGHPLKTPDSCRGSGLSTREPVDLASRGANNTRKPDKTGNTAGSEKGEEGEPRDPTEVFHPIIPALEEGVQGMRVGGLRELIVPPHLAYPSICDEYPTYWRRCTQTPFPWTDRRWRATEASQQAGLHAPSAAV</sequence>
<feature type="domain" description="PPIase FKBP-type" evidence="6">
    <location>
        <begin position="557"/>
        <end position="586"/>
    </location>
</feature>
<feature type="compositionally biased region" description="Polar residues" evidence="5">
    <location>
        <begin position="473"/>
        <end position="497"/>
    </location>
</feature>
<accession>A0A2C6KL15</accession>
<dbReference type="GeneID" id="94432429"/>
<feature type="compositionally biased region" description="Polar residues" evidence="5">
    <location>
        <begin position="71"/>
        <end position="84"/>
    </location>
</feature>
<evidence type="ECO:0000313" key="7">
    <source>
        <dbReference type="EMBL" id="PHJ17083.1"/>
    </source>
</evidence>
<keyword evidence="8" id="KW-1185">Reference proteome</keyword>
<gene>
    <name evidence="7" type="ORF">CSUI_009099</name>
</gene>
<dbReference type="InterPro" id="IPR046357">
    <property type="entry name" value="PPIase_dom_sf"/>
</dbReference>